<dbReference type="eggNOG" id="COG3595">
    <property type="taxonomic scope" value="Bacteria"/>
</dbReference>
<dbReference type="InterPro" id="IPR025164">
    <property type="entry name" value="Toastrack_DUF4097"/>
</dbReference>
<protein>
    <recommendedName>
        <fullName evidence="2">DUF4097 domain-containing protein</fullName>
    </recommendedName>
</protein>
<organism evidence="3 4">
    <name type="scientific">Coriobacterium glomerans (strain ATCC 49209 / DSM 20642 / JCM 10262 / PW2)</name>
    <dbReference type="NCBI Taxonomy" id="700015"/>
    <lineage>
        <taxon>Bacteria</taxon>
        <taxon>Bacillati</taxon>
        <taxon>Actinomycetota</taxon>
        <taxon>Coriobacteriia</taxon>
        <taxon>Coriobacteriales</taxon>
        <taxon>Coriobacteriaceae</taxon>
        <taxon>Coriobacterium</taxon>
    </lineage>
</organism>
<dbReference type="Proteomes" id="UP000006851">
    <property type="component" value="Chromosome"/>
</dbReference>
<accession>F2N8S6</accession>
<dbReference type="STRING" id="700015.Corgl_1358"/>
<evidence type="ECO:0000313" key="4">
    <source>
        <dbReference type="Proteomes" id="UP000006851"/>
    </source>
</evidence>
<evidence type="ECO:0000313" key="3">
    <source>
        <dbReference type="EMBL" id="AEB07459.1"/>
    </source>
</evidence>
<feature type="transmembrane region" description="Helical" evidence="1">
    <location>
        <begin position="20"/>
        <end position="37"/>
    </location>
</feature>
<dbReference type="Gene3D" id="2.160.20.120">
    <property type="match status" value="1"/>
</dbReference>
<keyword evidence="4" id="KW-1185">Reference proteome</keyword>
<dbReference type="KEGG" id="cgo:Corgl_1358"/>
<evidence type="ECO:0000259" key="2">
    <source>
        <dbReference type="Pfam" id="PF13349"/>
    </source>
</evidence>
<keyword evidence="1" id="KW-0472">Membrane</keyword>
<dbReference type="EMBL" id="CP002628">
    <property type="protein sequence ID" value="AEB07459.1"/>
    <property type="molecule type" value="Genomic_DNA"/>
</dbReference>
<proteinExistence type="predicted"/>
<evidence type="ECO:0000256" key="1">
    <source>
        <dbReference type="SAM" id="Phobius"/>
    </source>
</evidence>
<feature type="domain" description="DUF4097" evidence="2">
    <location>
        <begin position="72"/>
        <end position="292"/>
    </location>
</feature>
<dbReference type="Pfam" id="PF13349">
    <property type="entry name" value="DUF4097"/>
    <property type="match status" value="1"/>
</dbReference>
<dbReference type="HOGENOM" id="CLU_854474_0_0_11"/>
<keyword evidence="1" id="KW-1133">Transmembrane helix</keyword>
<dbReference type="AlphaFoldDB" id="F2N8S6"/>
<dbReference type="OrthoDB" id="8217716at2"/>
<gene>
    <name evidence="3" type="ordered locus">Corgl_1358</name>
</gene>
<keyword evidence="1" id="KW-0812">Transmembrane</keyword>
<dbReference type="RefSeq" id="WP_013709201.1">
    <property type="nucleotide sequence ID" value="NC_015389.1"/>
</dbReference>
<sequence>MSRLNDLSRLSRGARLKAGCGIALIAGVIVLAIGLPWCSGLVRSALPQVPWLQPDASATTRTWSFDPSTVTGLDIEDTADDVEITNGDTANGGIEVTATHRRDAPAPSCAVEDGTLRIDRHPRRSHRGFQSDPLQFLWSRGTGRGATGDERLRVRLPPEKLGAARLDHVKVSAGASDCRLDGVSCGSCELSITAGDLKVDGLSTDHLSLDATSGSIRMRGTVAEELGIKLTAGKVTAVCESSAPRSLTCSLTTGEATIELPADTGFTAHVETTLGDFSTDFKTSDRRDEHGRSRVLRTGDGSASIEARLTVGKMRLMKTGAGDER</sequence>
<reference evidence="4" key="1">
    <citation type="journal article" date="2013" name="Stand. Genomic Sci.">
        <title>Complete genome sequence of Coriobacterium glomerans type strain (PW2(T)) from the midgut of Pyrrhocoris apterus L. (red soldier bug).</title>
        <authorList>
            <person name="Stackebrandt E."/>
            <person name="Zeytun A."/>
            <person name="Lapidus A."/>
            <person name="Nolan M."/>
            <person name="Lucas S."/>
            <person name="Hammon N."/>
            <person name="Deshpande S."/>
            <person name="Cheng J.F."/>
            <person name="Tapia R."/>
            <person name="Goodwin L.A."/>
            <person name="Pitluck S."/>
            <person name="Liolios K."/>
            <person name="Pagani I."/>
            <person name="Ivanova N."/>
            <person name="Mavromatis K."/>
            <person name="Mikhailova N."/>
            <person name="Huntemann M."/>
            <person name="Pati A."/>
            <person name="Chen A."/>
            <person name="Palaniappan K."/>
            <person name="Chang Y.J."/>
            <person name="Land M."/>
            <person name="Hauser L."/>
            <person name="Rohde M."/>
            <person name="Pukall R."/>
            <person name="Goker M."/>
            <person name="Detter J.C."/>
            <person name="Woyke T."/>
            <person name="Bristow J."/>
            <person name="Eisen J.A."/>
            <person name="Markowitz V."/>
            <person name="Hugenholtz P."/>
            <person name="Kyrpides N.C."/>
            <person name="Klenk H.P."/>
        </authorList>
    </citation>
    <scope>NUCLEOTIDE SEQUENCE</scope>
    <source>
        <strain evidence="4">ATCC 49209 / DSM 20642 / JCM 10262 / PW2</strain>
    </source>
</reference>
<name>F2N8S6_CORGP</name>